<dbReference type="GO" id="GO:0046872">
    <property type="term" value="F:metal ion binding"/>
    <property type="evidence" value="ECO:0007669"/>
    <property type="project" value="InterPro"/>
</dbReference>
<evidence type="ECO:0000313" key="8">
    <source>
        <dbReference type="EMBL" id="CAA9459677.1"/>
    </source>
</evidence>
<evidence type="ECO:0000256" key="4">
    <source>
        <dbReference type="ARBA" id="ARBA00005524"/>
    </source>
</evidence>
<dbReference type="Gene3D" id="3.40.720.10">
    <property type="entry name" value="Alkaline Phosphatase, subunit A"/>
    <property type="match status" value="2"/>
</dbReference>
<sequence>MTEERNSLPILLVVLDGLADRPYPELGGRTPLEAASTPNMDRLAGEGQSGFCYPLGPGRIPSTELVHFRFFGYEGCPFPGRACLEALGADVPCEAGDVFVFLALRRVVREASGSYRVVGGYGEAFDDAPERYAEQDGWEDAPSGYRFEVFPLEKGEAILRVRRGEAKEPPRGEVTDSDPFFFTGLPVLRPRPIRTATRLEAAALTAEALDRFLSAAADILTHDARPSTSNRVDTGGGFRRLVVSKWSGTYEPLVPFEQLTGLNGSVVASGRMMRGLARALGLRFVHAGLPGGPSDTGLDDPARDLREKLEEALGLIRSGEASFAHVHAKAADEASHAGEVGLKVKVIEELDRALAPLAEVLHEHLVLCVTSDHCTPIGGRTIHWGDSVPILVRGPHVRADAVDSFGERAATRGTLGQIGPGDLLPFLLCQAEAAHFLGARPKPFTPLGIPFSGEPWTYQDAASRLAGPEEQRTAERRVRGNEG</sequence>
<comment type="catalytic activity">
    <reaction evidence="1">
        <text>(2R)-2-phosphoglycerate = (2R)-3-phosphoglycerate</text>
        <dbReference type="Rhea" id="RHEA:15901"/>
        <dbReference type="ChEBI" id="CHEBI:58272"/>
        <dbReference type="ChEBI" id="CHEBI:58289"/>
        <dbReference type="EC" id="5.4.2.12"/>
    </reaction>
</comment>
<dbReference type="Pfam" id="PF01676">
    <property type="entry name" value="Metalloenzyme"/>
    <property type="match status" value="1"/>
</dbReference>
<feature type="compositionally biased region" description="Basic and acidic residues" evidence="6">
    <location>
        <begin position="467"/>
        <end position="483"/>
    </location>
</feature>
<feature type="region of interest" description="Disordered" evidence="6">
    <location>
        <begin position="462"/>
        <end position="483"/>
    </location>
</feature>
<comment type="similarity">
    <text evidence="4">Belongs to the BPG-independent phosphoglycerate mutase family. A-PGAM subfamily.</text>
</comment>
<evidence type="ECO:0000256" key="2">
    <source>
        <dbReference type="ARBA" id="ARBA00002315"/>
    </source>
</evidence>
<dbReference type="InterPro" id="IPR006124">
    <property type="entry name" value="Metalloenzyme"/>
</dbReference>
<dbReference type="PANTHER" id="PTHR31209">
    <property type="entry name" value="COFACTOR-INDEPENDENT PHOSPHOGLYCERATE MUTASE"/>
    <property type="match status" value="1"/>
</dbReference>
<reference evidence="8" key="1">
    <citation type="submission" date="2020-02" db="EMBL/GenBank/DDBJ databases">
        <authorList>
            <person name="Meier V. D."/>
        </authorList>
    </citation>
    <scope>NUCLEOTIDE SEQUENCE</scope>
    <source>
        <strain evidence="8">AVDCRST_MAG37</strain>
    </source>
</reference>
<accession>A0A6J4R9W6</accession>
<gene>
    <name evidence="8" type="ORF">AVDCRST_MAG37-3568</name>
</gene>
<dbReference type="InterPro" id="IPR004456">
    <property type="entry name" value="Pglycerate_mutase_ApgM"/>
</dbReference>
<dbReference type="EMBL" id="CADCVD010000184">
    <property type="protein sequence ID" value="CAA9459677.1"/>
    <property type="molecule type" value="Genomic_DNA"/>
</dbReference>
<comment type="pathway">
    <text evidence="3">Carbohydrate degradation.</text>
</comment>
<organism evidence="8">
    <name type="scientific">uncultured Rubrobacteraceae bacterium</name>
    <dbReference type="NCBI Taxonomy" id="349277"/>
    <lineage>
        <taxon>Bacteria</taxon>
        <taxon>Bacillati</taxon>
        <taxon>Actinomycetota</taxon>
        <taxon>Rubrobacteria</taxon>
        <taxon>Rubrobacterales</taxon>
        <taxon>Rubrobacteraceae</taxon>
        <taxon>environmental samples</taxon>
    </lineage>
</organism>
<name>A0A6J4R9W6_9ACTN</name>
<protein>
    <recommendedName>
        <fullName evidence="7">Metalloenzyme domain-containing protein</fullName>
    </recommendedName>
</protein>
<evidence type="ECO:0000256" key="6">
    <source>
        <dbReference type="SAM" id="MobiDB-lite"/>
    </source>
</evidence>
<evidence type="ECO:0000256" key="3">
    <source>
        <dbReference type="ARBA" id="ARBA00004921"/>
    </source>
</evidence>
<dbReference type="GO" id="GO:0004619">
    <property type="term" value="F:phosphoglycerate mutase activity"/>
    <property type="evidence" value="ECO:0007669"/>
    <property type="project" value="UniProtKB-EC"/>
</dbReference>
<evidence type="ECO:0000259" key="7">
    <source>
        <dbReference type="Pfam" id="PF01676"/>
    </source>
</evidence>
<dbReference type="InterPro" id="IPR017850">
    <property type="entry name" value="Alkaline_phosphatase_core_sf"/>
</dbReference>
<feature type="domain" description="Metalloenzyme" evidence="7">
    <location>
        <begin position="9"/>
        <end position="426"/>
    </location>
</feature>
<dbReference type="GO" id="GO:0006096">
    <property type="term" value="P:glycolytic process"/>
    <property type="evidence" value="ECO:0007669"/>
    <property type="project" value="UniProtKB-KW"/>
</dbReference>
<dbReference type="AlphaFoldDB" id="A0A6J4R9W6"/>
<evidence type="ECO:0000256" key="1">
    <source>
        <dbReference type="ARBA" id="ARBA00000370"/>
    </source>
</evidence>
<comment type="function">
    <text evidence="2">Catalyzes the interconversion of 2-phosphoglycerate and 3-phosphoglycerate.</text>
</comment>
<dbReference type="SUPFAM" id="SSF53649">
    <property type="entry name" value="Alkaline phosphatase-like"/>
    <property type="match status" value="1"/>
</dbReference>
<proteinExistence type="inferred from homology"/>
<keyword evidence="5" id="KW-0324">Glycolysis</keyword>
<dbReference type="PANTHER" id="PTHR31209:SF0">
    <property type="entry name" value="METALLOENZYME DOMAIN-CONTAINING PROTEIN"/>
    <property type="match status" value="1"/>
</dbReference>
<evidence type="ECO:0000256" key="5">
    <source>
        <dbReference type="ARBA" id="ARBA00023152"/>
    </source>
</evidence>
<dbReference type="Pfam" id="PF10143">
    <property type="entry name" value="PhosphMutase"/>
    <property type="match status" value="1"/>
</dbReference>